<proteinExistence type="predicted"/>
<dbReference type="InterPro" id="IPR008983">
    <property type="entry name" value="Tumour_necrosis_fac-like_dom"/>
</dbReference>
<protein>
    <recommendedName>
        <fullName evidence="1">C1q domain-containing protein</fullName>
    </recommendedName>
</protein>
<dbReference type="InterPro" id="IPR001073">
    <property type="entry name" value="C1q_dom"/>
</dbReference>
<evidence type="ECO:0000313" key="2">
    <source>
        <dbReference type="EMBL" id="GMK43356.1"/>
    </source>
</evidence>
<evidence type="ECO:0000259" key="1">
    <source>
        <dbReference type="Pfam" id="PF00386"/>
    </source>
</evidence>
<comment type="caution">
    <text evidence="2">The sequence shown here is derived from an EMBL/GenBank/DDBJ whole genome shotgun (WGS) entry which is preliminary data.</text>
</comment>
<dbReference type="SUPFAM" id="SSF49842">
    <property type="entry name" value="TNF-like"/>
    <property type="match status" value="1"/>
</dbReference>
<keyword evidence="3" id="KW-1185">Reference proteome</keyword>
<reference evidence="2 3" key="1">
    <citation type="submission" date="2023-05" db="EMBL/GenBank/DDBJ databases">
        <title>Draft genome of Paenibacillus sp. CCS26.</title>
        <authorList>
            <person name="Akita H."/>
            <person name="Shinto Y."/>
            <person name="Kimura Z."/>
        </authorList>
    </citation>
    <scope>NUCLEOTIDE SEQUENCE [LARGE SCALE GENOMIC DNA]</scope>
    <source>
        <strain evidence="2 3">CCS26</strain>
    </source>
</reference>
<dbReference type="Gene3D" id="2.60.120.40">
    <property type="match status" value="1"/>
</dbReference>
<feature type="domain" description="C1q" evidence="1">
    <location>
        <begin position="23"/>
        <end position="149"/>
    </location>
</feature>
<dbReference type="RefSeq" id="WP_127499249.1">
    <property type="nucleotide sequence ID" value="NZ_BTCL01000001.1"/>
</dbReference>
<sequence length="152" mass="16345">MDKKKAARGNAKSKTGVIRKSAFRAISDQFQNVSSATVPQVLYGQEQYDFNKEYKPATSTFTAKHNGVYAFFASAFYSTETSDPVTVTLVIFVNDTSQLPVVQTLSAGRGVVVTSGTAKLKKGDEVQVFLQATVSGAIASGAGTRFEGFRVR</sequence>
<gene>
    <name evidence="2" type="ORF">PghCCS26_04830</name>
</gene>
<accession>A0ABQ6NEA4</accession>
<dbReference type="Proteomes" id="UP001285921">
    <property type="component" value="Unassembled WGS sequence"/>
</dbReference>
<name>A0ABQ6NEA4_9BACL</name>
<dbReference type="Pfam" id="PF00386">
    <property type="entry name" value="C1q"/>
    <property type="match status" value="1"/>
</dbReference>
<dbReference type="EMBL" id="BTCL01000001">
    <property type="protein sequence ID" value="GMK43356.1"/>
    <property type="molecule type" value="Genomic_DNA"/>
</dbReference>
<organism evidence="2 3">
    <name type="scientific">Paenibacillus glycanilyticus</name>
    <dbReference type="NCBI Taxonomy" id="126569"/>
    <lineage>
        <taxon>Bacteria</taxon>
        <taxon>Bacillati</taxon>
        <taxon>Bacillota</taxon>
        <taxon>Bacilli</taxon>
        <taxon>Bacillales</taxon>
        <taxon>Paenibacillaceae</taxon>
        <taxon>Paenibacillus</taxon>
    </lineage>
</organism>
<evidence type="ECO:0000313" key="3">
    <source>
        <dbReference type="Proteomes" id="UP001285921"/>
    </source>
</evidence>